<evidence type="ECO:0000256" key="1">
    <source>
        <dbReference type="SAM" id="Phobius"/>
    </source>
</evidence>
<reference evidence="3" key="1">
    <citation type="journal article" date="2019" name="Int. J. Syst. Evol. Microbiol.">
        <title>The Global Catalogue of Microorganisms (GCM) 10K type strain sequencing project: providing services to taxonomists for standard genome sequencing and annotation.</title>
        <authorList>
            <consortium name="The Broad Institute Genomics Platform"/>
            <consortium name="The Broad Institute Genome Sequencing Center for Infectious Disease"/>
            <person name="Wu L."/>
            <person name="Ma J."/>
        </authorList>
    </citation>
    <scope>NUCLEOTIDE SEQUENCE [LARGE SCALE GENOMIC DNA]</scope>
    <source>
        <strain evidence="3">KCTC 42247</strain>
    </source>
</reference>
<keyword evidence="1" id="KW-1133">Transmembrane helix</keyword>
<name>A0ABW5UF67_9SPHI</name>
<evidence type="ECO:0000313" key="3">
    <source>
        <dbReference type="Proteomes" id="UP001597418"/>
    </source>
</evidence>
<dbReference type="RefSeq" id="WP_156472376.1">
    <property type="nucleotide sequence ID" value="NZ_JBHUMB010000014.1"/>
</dbReference>
<sequence length="84" mass="9272">MTKVINRSLLALSIVLLIIGFIIVSYFLYSLRVNYTPWGDTKVSVVESGAVGDYIGGIFGTIISLSGIILVYKTYICRSIYNKS</sequence>
<keyword evidence="1" id="KW-0472">Membrane</keyword>
<keyword evidence="3" id="KW-1185">Reference proteome</keyword>
<comment type="caution">
    <text evidence="2">The sequence shown here is derived from an EMBL/GenBank/DDBJ whole genome shotgun (WGS) entry which is preliminary data.</text>
</comment>
<evidence type="ECO:0000313" key="2">
    <source>
        <dbReference type="EMBL" id="MFD2744200.1"/>
    </source>
</evidence>
<proteinExistence type="predicted"/>
<feature type="transmembrane region" description="Helical" evidence="1">
    <location>
        <begin position="9"/>
        <end position="29"/>
    </location>
</feature>
<feature type="transmembrane region" description="Helical" evidence="1">
    <location>
        <begin position="54"/>
        <end position="75"/>
    </location>
</feature>
<keyword evidence="1" id="KW-0812">Transmembrane</keyword>
<dbReference type="Proteomes" id="UP001597418">
    <property type="component" value="Unassembled WGS sequence"/>
</dbReference>
<protein>
    <submittedName>
        <fullName evidence="2">Uncharacterized protein</fullName>
    </submittedName>
</protein>
<accession>A0ABW5UF67</accession>
<organism evidence="2 3">
    <name type="scientific">Sphingobacterium populi</name>
    <dbReference type="NCBI Taxonomy" id="1812824"/>
    <lineage>
        <taxon>Bacteria</taxon>
        <taxon>Pseudomonadati</taxon>
        <taxon>Bacteroidota</taxon>
        <taxon>Sphingobacteriia</taxon>
        <taxon>Sphingobacteriales</taxon>
        <taxon>Sphingobacteriaceae</taxon>
        <taxon>Sphingobacterium</taxon>
    </lineage>
</organism>
<gene>
    <name evidence="2" type="ORF">ACFSQ6_12445</name>
</gene>
<dbReference type="EMBL" id="JBHUMB010000014">
    <property type="protein sequence ID" value="MFD2744200.1"/>
    <property type="molecule type" value="Genomic_DNA"/>
</dbReference>